<dbReference type="PANTHER" id="PTHR10803:SF3">
    <property type="entry name" value="ATPASE GET3"/>
    <property type="match status" value="1"/>
</dbReference>
<name>A0A132MV34_9ACTN</name>
<dbReference type="InterPro" id="IPR008978">
    <property type="entry name" value="HSP20-like_chaperone"/>
</dbReference>
<evidence type="ECO:0000313" key="11">
    <source>
        <dbReference type="EMBL" id="KWX01664.1"/>
    </source>
</evidence>
<dbReference type="GO" id="GO:0015446">
    <property type="term" value="F:ATPase-coupled arsenite transmembrane transporter activity"/>
    <property type="evidence" value="ECO:0007669"/>
    <property type="project" value="UniProtKB-EC"/>
</dbReference>
<dbReference type="InterPro" id="IPR016300">
    <property type="entry name" value="ATPase_ArsA/GET3"/>
</dbReference>
<evidence type="ECO:0000256" key="2">
    <source>
        <dbReference type="ARBA" id="ARBA00022741"/>
    </source>
</evidence>
<dbReference type="SUPFAM" id="SSF52540">
    <property type="entry name" value="P-loop containing nucleoside triphosphate hydrolases"/>
    <property type="match status" value="1"/>
</dbReference>
<evidence type="ECO:0000259" key="9">
    <source>
        <dbReference type="Pfam" id="PF02374"/>
    </source>
</evidence>
<dbReference type="CDD" id="cd02035">
    <property type="entry name" value="ArsA"/>
    <property type="match status" value="1"/>
</dbReference>
<dbReference type="EMBL" id="LAXD01000001">
    <property type="protein sequence ID" value="KWX01664.1"/>
    <property type="molecule type" value="Genomic_DNA"/>
</dbReference>
<evidence type="ECO:0000256" key="6">
    <source>
        <dbReference type="ARBA" id="ARBA00052296"/>
    </source>
</evidence>
<keyword evidence="4" id="KW-0059">Arsenical resistance</keyword>
<dbReference type="GO" id="GO:0005524">
    <property type="term" value="F:ATP binding"/>
    <property type="evidence" value="ECO:0007669"/>
    <property type="project" value="UniProtKB-KW"/>
</dbReference>
<sequence length="421" mass="46279">MSGRRDRDPRNPIEGSDMRVLLFTGKGGVGKTTAAAGTATLAAHRGMRTLVLSTDAAHSLGDAFDAPVGPEPTEVDTDLYAQQVDTQQRFEQHWGQVQDYLLAVLDAAGVDRLEAEELTVLPGAEEVLALLEVRNQVRSGRWDLVVVDCAPTAETLRLLALPEALAWYMERVFPIERRVIRSLRPVLSRVAGVPMPQTPVLDAVERLHDELADVRRVLTQPYSSVRLVLTPESVVVAEARRTLTSLALYGYRVDAVLANRVFPADSQDAWLRGWAAAQAQQLEEIEQCFVPLPVYRSPYRAAEPVGVEELAAFAAAAYGSGCRVPDDPFAVPDVEEPLSVERSGEQFVLSLALPLADRREMDLVRKGDELVLTVGSHRRVLALPGALRRREIVGAELRGGRLRVRFAAEEITSDERVRVSS</sequence>
<evidence type="ECO:0000313" key="12">
    <source>
        <dbReference type="Proteomes" id="UP000070188"/>
    </source>
</evidence>
<keyword evidence="2" id="KW-0547">Nucleotide-binding</keyword>
<dbReference type="Pfam" id="PF02374">
    <property type="entry name" value="ArsA_ATPase"/>
    <property type="match status" value="1"/>
</dbReference>
<keyword evidence="3" id="KW-0067">ATP-binding</keyword>
<dbReference type="NCBIfam" id="TIGR00345">
    <property type="entry name" value="GET3_arsA_TRC40"/>
    <property type="match status" value="1"/>
</dbReference>
<dbReference type="Gene3D" id="2.60.40.790">
    <property type="match status" value="1"/>
</dbReference>
<comment type="caution">
    <text evidence="11">The sequence shown here is derived from an EMBL/GenBank/DDBJ whole genome shotgun (WGS) entry which is preliminary data.</text>
</comment>
<accession>A0A132MV34</accession>
<dbReference type="Gene3D" id="3.40.50.300">
    <property type="entry name" value="P-loop containing nucleotide triphosphate hydrolases"/>
    <property type="match status" value="1"/>
</dbReference>
<comment type="similarity">
    <text evidence="1">Belongs to the arsA ATPase family.</text>
</comment>
<keyword evidence="5" id="KW-1278">Translocase</keyword>
<evidence type="ECO:0000256" key="4">
    <source>
        <dbReference type="ARBA" id="ARBA00022849"/>
    </source>
</evidence>
<dbReference type="InterPro" id="IPR025723">
    <property type="entry name" value="ArsA/GET3_ATPase-like"/>
</dbReference>
<dbReference type="InterPro" id="IPR027417">
    <property type="entry name" value="P-loop_NTPase"/>
</dbReference>
<dbReference type="EC" id="7.3.2.7" evidence="8"/>
<protein>
    <recommendedName>
        <fullName evidence="8">arsenite-transporting ATPase</fullName>
        <ecNumber evidence="8">7.3.2.7</ecNumber>
    </recommendedName>
</protein>
<evidence type="ECO:0000259" key="10">
    <source>
        <dbReference type="Pfam" id="PF17886"/>
    </source>
</evidence>
<evidence type="ECO:0000256" key="3">
    <source>
        <dbReference type="ARBA" id="ARBA00022840"/>
    </source>
</evidence>
<dbReference type="AlphaFoldDB" id="A0A132MV34"/>
<evidence type="ECO:0000256" key="1">
    <source>
        <dbReference type="ARBA" id="ARBA00011040"/>
    </source>
</evidence>
<dbReference type="Pfam" id="PF17886">
    <property type="entry name" value="ArsA_HSP20"/>
    <property type="match status" value="1"/>
</dbReference>
<gene>
    <name evidence="11" type="ORF">LI90_2696</name>
</gene>
<dbReference type="Proteomes" id="UP000070188">
    <property type="component" value="Unassembled WGS sequence"/>
</dbReference>
<dbReference type="InterPro" id="IPR040612">
    <property type="entry name" value="ArsA_HSP20-like"/>
</dbReference>
<organism evidence="11 12">
    <name type="scientific">Carbonactinospora thermoautotrophica</name>
    <dbReference type="NCBI Taxonomy" id="1469144"/>
    <lineage>
        <taxon>Bacteria</taxon>
        <taxon>Bacillati</taxon>
        <taxon>Actinomycetota</taxon>
        <taxon>Actinomycetes</taxon>
        <taxon>Kitasatosporales</taxon>
        <taxon>Carbonactinosporaceae</taxon>
        <taxon>Carbonactinospora</taxon>
    </lineage>
</organism>
<dbReference type="PATRIC" id="fig|1469144.10.peg.2917"/>
<dbReference type="FunFam" id="3.40.50.300:FF:001801">
    <property type="entry name" value="Putative arsenical pump-driving ATPase"/>
    <property type="match status" value="1"/>
</dbReference>
<comment type="catalytic activity">
    <reaction evidence="6">
        <text>arsenite(in) + ATP + H2O = arsenite(out) + ADP + phosphate + H(+)</text>
        <dbReference type="Rhea" id="RHEA:11348"/>
        <dbReference type="ChEBI" id="CHEBI:15377"/>
        <dbReference type="ChEBI" id="CHEBI:15378"/>
        <dbReference type="ChEBI" id="CHEBI:29242"/>
        <dbReference type="ChEBI" id="CHEBI:30616"/>
        <dbReference type="ChEBI" id="CHEBI:43474"/>
        <dbReference type="ChEBI" id="CHEBI:456216"/>
        <dbReference type="EC" id="7.3.2.7"/>
    </reaction>
</comment>
<proteinExistence type="inferred from homology"/>
<dbReference type="GO" id="GO:0016887">
    <property type="term" value="F:ATP hydrolysis activity"/>
    <property type="evidence" value="ECO:0007669"/>
    <property type="project" value="InterPro"/>
</dbReference>
<dbReference type="STRING" id="1469144.LI90_2696"/>
<evidence type="ECO:0000256" key="7">
    <source>
        <dbReference type="ARBA" id="ARBA00059736"/>
    </source>
</evidence>
<reference evidence="12" key="1">
    <citation type="submission" date="2015-04" db="EMBL/GenBank/DDBJ databases">
        <title>Physiological reanalysis, assessment of diazotrophy, and genome sequences of multiple isolates of Streptomyces thermoautotrophicus.</title>
        <authorList>
            <person name="MacKellar D.C."/>
            <person name="Lieber L."/>
            <person name="Norman J."/>
            <person name="Bolger A."/>
            <person name="Tobin C."/>
            <person name="Murray J.W."/>
            <person name="Chang R."/>
            <person name="Ford T."/>
            <person name="Nguyen P.Q."/>
            <person name="Woodward J."/>
            <person name="Permingeat H."/>
            <person name="Joshi N.S."/>
            <person name="Silver P.A."/>
            <person name="Usadel B."/>
            <person name="Rutherford A.W."/>
            <person name="Friesen M."/>
            <person name="Prell J."/>
        </authorList>
    </citation>
    <scope>NUCLEOTIDE SEQUENCE [LARGE SCALE GENOMIC DNA]</scope>
    <source>
        <strain evidence="12">H1</strain>
    </source>
</reference>
<dbReference type="PANTHER" id="PTHR10803">
    <property type="entry name" value="ARSENICAL PUMP-DRIVING ATPASE ARSENITE-TRANSLOCATING ATPASE"/>
    <property type="match status" value="1"/>
</dbReference>
<keyword evidence="12" id="KW-1185">Reference proteome</keyword>
<evidence type="ECO:0000256" key="8">
    <source>
        <dbReference type="ARBA" id="ARBA00066752"/>
    </source>
</evidence>
<feature type="domain" description="ArsA HSP20-like" evidence="10">
    <location>
        <begin position="345"/>
        <end position="406"/>
    </location>
</feature>
<comment type="function">
    <text evidence="7">Anion-transporting ATPase. Catalyzes the extrusion of arsenite.</text>
</comment>
<evidence type="ECO:0000256" key="5">
    <source>
        <dbReference type="ARBA" id="ARBA00022967"/>
    </source>
</evidence>
<feature type="domain" description="ArsA/GET3 Anion-transporting ATPase-like" evidence="9">
    <location>
        <begin position="18"/>
        <end position="317"/>
    </location>
</feature>